<gene>
    <name evidence="2" type="ORF">NEDG_00041</name>
</gene>
<name>A0A177EIL6_9MICR</name>
<feature type="compositionally biased region" description="Polar residues" evidence="1">
    <location>
        <begin position="84"/>
        <end position="96"/>
    </location>
</feature>
<feature type="compositionally biased region" description="Polar residues" evidence="1">
    <location>
        <begin position="109"/>
        <end position="125"/>
    </location>
</feature>
<comment type="caution">
    <text evidence="2">The sequence shown here is derived from an EMBL/GenBank/DDBJ whole genome shotgun (WGS) entry which is preliminary data.</text>
</comment>
<dbReference type="PRINTS" id="PR01217">
    <property type="entry name" value="PRICHEXTENSN"/>
</dbReference>
<protein>
    <submittedName>
        <fullName evidence="2">Uncharacterized protein</fullName>
    </submittedName>
</protein>
<evidence type="ECO:0000256" key="1">
    <source>
        <dbReference type="SAM" id="MobiDB-lite"/>
    </source>
</evidence>
<proteinExistence type="predicted"/>
<evidence type="ECO:0000313" key="3">
    <source>
        <dbReference type="Proteomes" id="UP000185944"/>
    </source>
</evidence>
<dbReference type="AlphaFoldDB" id="A0A177EIL6"/>
<organism evidence="2 3">
    <name type="scientific">Nematocida displodere</name>
    <dbReference type="NCBI Taxonomy" id="1805483"/>
    <lineage>
        <taxon>Eukaryota</taxon>
        <taxon>Fungi</taxon>
        <taxon>Fungi incertae sedis</taxon>
        <taxon>Microsporidia</taxon>
        <taxon>Nematocida</taxon>
    </lineage>
</organism>
<dbReference type="STRING" id="1805483.A0A177EIL6"/>
<dbReference type="VEuPathDB" id="MicrosporidiaDB:NEDG_00041"/>
<keyword evidence="3" id="KW-1185">Reference proteome</keyword>
<reference evidence="2 3" key="1">
    <citation type="submission" date="2016-02" db="EMBL/GenBank/DDBJ databases">
        <title>Discovery of a natural microsporidian pathogen with a broad tissue tropism in Caenorhabditis elegans.</title>
        <authorList>
            <person name="Luallen R.J."/>
            <person name="Reinke A.W."/>
            <person name="Tong L."/>
            <person name="Botts M.R."/>
            <person name="Felix M.-A."/>
            <person name="Troemel E.R."/>
        </authorList>
    </citation>
    <scope>NUCLEOTIDE SEQUENCE [LARGE SCALE GENOMIC DNA]</scope>
    <source>
        <strain evidence="2 3">JUm2807</strain>
    </source>
</reference>
<accession>A0A177EIL6</accession>
<dbReference type="Proteomes" id="UP000185944">
    <property type="component" value="Unassembled WGS sequence"/>
</dbReference>
<dbReference type="OrthoDB" id="2196346at2759"/>
<dbReference type="GeneID" id="93646391"/>
<feature type="region of interest" description="Disordered" evidence="1">
    <location>
        <begin position="1"/>
        <end position="172"/>
    </location>
</feature>
<dbReference type="RefSeq" id="XP_067545167.1">
    <property type="nucleotide sequence ID" value="XM_067687459.1"/>
</dbReference>
<evidence type="ECO:0000313" key="2">
    <source>
        <dbReference type="EMBL" id="OAG31566.1"/>
    </source>
</evidence>
<sequence length="203" mass="21354">MPIQGGELNHNKDEKKPNPNDKPEAETKPETTPGPKPLAKPTADGQAKKPETQVPNPPKADDKNAPLKPKLSQTNQPEEKVPSSKISNALNVNPNSAPAPKPSTDAPKPSTSAPKPGQPINTVSKPGTGPAPVPKPMAGSNPGMKGPTTGMPPRPNQMSNPRPGAPLAENNESSSAIVRFFRRIKDAITGFCCQTEDSLRHVA</sequence>
<feature type="compositionally biased region" description="Basic and acidic residues" evidence="1">
    <location>
        <begin position="9"/>
        <end position="29"/>
    </location>
</feature>
<dbReference type="EMBL" id="LTDL01000014">
    <property type="protein sequence ID" value="OAG31566.1"/>
    <property type="molecule type" value="Genomic_DNA"/>
</dbReference>